<keyword evidence="7" id="KW-0131">Cell cycle</keyword>
<dbReference type="InterPro" id="IPR007449">
    <property type="entry name" value="ZipA_FtsZ-bd_C"/>
</dbReference>
<keyword evidence="2" id="KW-0997">Cell inner membrane</keyword>
<dbReference type="AlphaFoldDB" id="A0A3B1AWY2"/>
<organism evidence="11">
    <name type="scientific">hydrothermal vent metagenome</name>
    <dbReference type="NCBI Taxonomy" id="652676"/>
    <lineage>
        <taxon>unclassified sequences</taxon>
        <taxon>metagenomes</taxon>
        <taxon>ecological metagenomes</taxon>
    </lineage>
</organism>
<evidence type="ECO:0000256" key="2">
    <source>
        <dbReference type="ARBA" id="ARBA00022519"/>
    </source>
</evidence>
<feature type="region of interest" description="Disordered" evidence="8">
    <location>
        <begin position="50"/>
        <end position="109"/>
    </location>
</feature>
<dbReference type="GO" id="GO:0005886">
    <property type="term" value="C:plasma membrane"/>
    <property type="evidence" value="ECO:0007669"/>
    <property type="project" value="TreeGrafter"/>
</dbReference>
<keyword evidence="5 9" id="KW-1133">Transmembrane helix</keyword>
<dbReference type="EMBL" id="UOFX01000035">
    <property type="protein sequence ID" value="VAX08262.1"/>
    <property type="molecule type" value="Genomic_DNA"/>
</dbReference>
<keyword evidence="3" id="KW-0132">Cell division</keyword>
<feature type="domain" description="ZipA C-terminal FtsZ-binding" evidence="10">
    <location>
        <begin position="177"/>
        <end position="308"/>
    </location>
</feature>
<protein>
    <recommendedName>
        <fullName evidence="10">ZipA C-terminal FtsZ-binding domain-containing protein</fullName>
    </recommendedName>
</protein>
<evidence type="ECO:0000256" key="6">
    <source>
        <dbReference type="ARBA" id="ARBA00023136"/>
    </source>
</evidence>
<proteinExistence type="predicted"/>
<reference evidence="11" key="1">
    <citation type="submission" date="2018-06" db="EMBL/GenBank/DDBJ databases">
        <authorList>
            <person name="Zhirakovskaya E."/>
        </authorList>
    </citation>
    <scope>NUCLEOTIDE SEQUENCE</scope>
</reference>
<evidence type="ECO:0000259" key="10">
    <source>
        <dbReference type="SMART" id="SM00771"/>
    </source>
</evidence>
<dbReference type="Pfam" id="PF04354">
    <property type="entry name" value="ZipA_C"/>
    <property type="match status" value="1"/>
</dbReference>
<sequence length="321" mass="35796">MEADFLRLILFLVGILAVLGVYFWERHKRVNVQVNAIRRAEQKVVEIRTEIEAEQTDSPQSEPDWGMESEQEQKPYIEQEPESEWVPQPGPEWGMESELEPKPELEPEPELVLELRPDLECKPESTDEDKKLAVELDLLDKMVHEEASPVADQATQIPLFITDDDEQEAASVADGAESKIILINLVAQGTAFAGVDILTAAASVGLKPGEMNIFHYSGKGRGRKKAKPLFSMVSMVEPGNFPLKKMAEFSTPGLALFMQLHGSSDATAMYSDMLSMAKKLAAKLAGELQDESHCSLTPQAIEYQREGIIEYQRQQLLAAKK</sequence>
<gene>
    <name evidence="11" type="ORF">MNBD_GAMMA26-509</name>
</gene>
<keyword evidence="1" id="KW-1003">Cell membrane</keyword>
<dbReference type="Gene3D" id="3.30.1400.10">
    <property type="entry name" value="ZipA, C-terminal FtsZ-binding domain"/>
    <property type="match status" value="1"/>
</dbReference>
<accession>A0A3B1AWY2</accession>
<keyword evidence="4 9" id="KW-0812">Transmembrane</keyword>
<dbReference type="GO" id="GO:0000917">
    <property type="term" value="P:division septum assembly"/>
    <property type="evidence" value="ECO:0007669"/>
    <property type="project" value="TreeGrafter"/>
</dbReference>
<name>A0A3B1AWY2_9ZZZZ</name>
<dbReference type="InterPro" id="IPR011919">
    <property type="entry name" value="Cell_div_ZipA"/>
</dbReference>
<keyword evidence="6 9" id="KW-0472">Membrane</keyword>
<feature type="transmembrane region" description="Helical" evidence="9">
    <location>
        <begin position="6"/>
        <end position="24"/>
    </location>
</feature>
<evidence type="ECO:0000256" key="3">
    <source>
        <dbReference type="ARBA" id="ARBA00022618"/>
    </source>
</evidence>
<dbReference type="GO" id="GO:0032153">
    <property type="term" value="C:cell division site"/>
    <property type="evidence" value="ECO:0007669"/>
    <property type="project" value="TreeGrafter"/>
</dbReference>
<dbReference type="SMART" id="SM00771">
    <property type="entry name" value="ZipA_C"/>
    <property type="match status" value="1"/>
</dbReference>
<evidence type="ECO:0000256" key="8">
    <source>
        <dbReference type="SAM" id="MobiDB-lite"/>
    </source>
</evidence>
<dbReference type="SUPFAM" id="SSF64383">
    <property type="entry name" value="Cell-division protein ZipA, C-terminal domain"/>
    <property type="match status" value="1"/>
</dbReference>
<evidence type="ECO:0000256" key="9">
    <source>
        <dbReference type="SAM" id="Phobius"/>
    </source>
</evidence>
<dbReference type="PANTHER" id="PTHR38685:SF1">
    <property type="entry name" value="CELL DIVISION PROTEIN ZIPA"/>
    <property type="match status" value="1"/>
</dbReference>
<evidence type="ECO:0000256" key="1">
    <source>
        <dbReference type="ARBA" id="ARBA00022475"/>
    </source>
</evidence>
<evidence type="ECO:0000256" key="7">
    <source>
        <dbReference type="ARBA" id="ARBA00023306"/>
    </source>
</evidence>
<dbReference type="InterPro" id="IPR036765">
    <property type="entry name" value="ZipA_FtsZ-bd_C_sf"/>
</dbReference>
<dbReference type="PANTHER" id="PTHR38685">
    <property type="entry name" value="CELL DIVISION PROTEIN ZIPA"/>
    <property type="match status" value="1"/>
</dbReference>
<evidence type="ECO:0000256" key="5">
    <source>
        <dbReference type="ARBA" id="ARBA00022989"/>
    </source>
</evidence>
<evidence type="ECO:0000256" key="4">
    <source>
        <dbReference type="ARBA" id="ARBA00022692"/>
    </source>
</evidence>
<evidence type="ECO:0000313" key="11">
    <source>
        <dbReference type="EMBL" id="VAX08262.1"/>
    </source>
</evidence>